<reference evidence="7" key="2">
    <citation type="journal article" date="2023" name="IMA Fungus">
        <title>Comparative genomic study of the Penicillium genus elucidates a diverse pangenome and 15 lateral gene transfer events.</title>
        <authorList>
            <person name="Petersen C."/>
            <person name="Sorensen T."/>
            <person name="Nielsen M.R."/>
            <person name="Sondergaard T.E."/>
            <person name="Sorensen J.L."/>
            <person name="Fitzpatrick D.A."/>
            <person name="Frisvad J.C."/>
            <person name="Nielsen K.L."/>
        </authorList>
    </citation>
    <scope>NUCLEOTIDE SEQUENCE</scope>
    <source>
        <strain evidence="7">IBT 3081</strain>
    </source>
</reference>
<dbReference type="GO" id="GO:0016747">
    <property type="term" value="F:acyltransferase activity, transferring groups other than amino-acyl groups"/>
    <property type="evidence" value="ECO:0007669"/>
    <property type="project" value="InterPro"/>
</dbReference>
<dbReference type="PANTHER" id="PTHR31001:SF61">
    <property type="entry name" value="ZN(II)2CYS6 TRANSCRIPTION FACTOR (EUROFUNG)"/>
    <property type="match status" value="1"/>
</dbReference>
<dbReference type="Pfam" id="PF00583">
    <property type="entry name" value="Acetyltransf_1"/>
    <property type="match status" value="1"/>
</dbReference>
<dbReference type="Gene3D" id="3.40.630.30">
    <property type="match status" value="1"/>
</dbReference>
<dbReference type="SUPFAM" id="SSF55729">
    <property type="entry name" value="Acyl-CoA N-acyltransferases (Nat)"/>
    <property type="match status" value="1"/>
</dbReference>
<dbReference type="EMBL" id="JAPZBT010000001">
    <property type="protein sequence ID" value="KAJ5384454.1"/>
    <property type="molecule type" value="Genomic_DNA"/>
</dbReference>
<dbReference type="GeneID" id="81459278"/>
<proteinExistence type="predicted"/>
<keyword evidence="3" id="KW-0804">Transcription</keyword>
<keyword evidence="5" id="KW-0812">Transmembrane</keyword>
<dbReference type="GO" id="GO:0006351">
    <property type="term" value="P:DNA-templated transcription"/>
    <property type="evidence" value="ECO:0007669"/>
    <property type="project" value="InterPro"/>
</dbReference>
<dbReference type="GO" id="GO:0003677">
    <property type="term" value="F:DNA binding"/>
    <property type="evidence" value="ECO:0007669"/>
    <property type="project" value="InterPro"/>
</dbReference>
<organism evidence="7 8">
    <name type="scientific">Penicillium concentricum</name>
    <dbReference type="NCBI Taxonomy" id="293559"/>
    <lineage>
        <taxon>Eukaryota</taxon>
        <taxon>Fungi</taxon>
        <taxon>Dikarya</taxon>
        <taxon>Ascomycota</taxon>
        <taxon>Pezizomycotina</taxon>
        <taxon>Eurotiomycetes</taxon>
        <taxon>Eurotiomycetidae</taxon>
        <taxon>Eurotiales</taxon>
        <taxon>Aspergillaceae</taxon>
        <taxon>Penicillium</taxon>
    </lineage>
</organism>
<dbReference type="SMART" id="SM00906">
    <property type="entry name" value="Fungal_trans"/>
    <property type="match status" value="1"/>
</dbReference>
<dbReference type="InterPro" id="IPR000182">
    <property type="entry name" value="GNAT_dom"/>
</dbReference>
<dbReference type="CDD" id="cd04301">
    <property type="entry name" value="NAT_SF"/>
    <property type="match status" value="1"/>
</dbReference>
<dbReference type="InterPro" id="IPR050613">
    <property type="entry name" value="Sec_Metabolite_Reg"/>
</dbReference>
<dbReference type="AlphaFoldDB" id="A0A9W9SVS5"/>
<dbReference type="InterPro" id="IPR007219">
    <property type="entry name" value="XnlR_reg_dom"/>
</dbReference>
<dbReference type="Pfam" id="PF04082">
    <property type="entry name" value="Fungal_trans"/>
    <property type="match status" value="1"/>
</dbReference>
<evidence type="ECO:0000256" key="4">
    <source>
        <dbReference type="ARBA" id="ARBA00023242"/>
    </source>
</evidence>
<dbReference type="GO" id="GO:0005634">
    <property type="term" value="C:nucleus"/>
    <property type="evidence" value="ECO:0007669"/>
    <property type="project" value="UniProtKB-SubCell"/>
</dbReference>
<evidence type="ECO:0000256" key="3">
    <source>
        <dbReference type="ARBA" id="ARBA00023163"/>
    </source>
</evidence>
<dbReference type="CDD" id="cd12148">
    <property type="entry name" value="fungal_TF_MHR"/>
    <property type="match status" value="1"/>
</dbReference>
<keyword evidence="4" id="KW-0539">Nucleus</keyword>
<dbReference type="RefSeq" id="XP_056584230.1">
    <property type="nucleotide sequence ID" value="XM_056720095.1"/>
</dbReference>
<evidence type="ECO:0000256" key="2">
    <source>
        <dbReference type="ARBA" id="ARBA00023015"/>
    </source>
</evidence>
<dbReference type="GO" id="GO:0008270">
    <property type="term" value="F:zinc ion binding"/>
    <property type="evidence" value="ECO:0007669"/>
    <property type="project" value="InterPro"/>
</dbReference>
<reference evidence="7" key="1">
    <citation type="submission" date="2022-12" db="EMBL/GenBank/DDBJ databases">
        <authorList>
            <person name="Petersen C."/>
        </authorList>
    </citation>
    <scope>NUCLEOTIDE SEQUENCE</scope>
    <source>
        <strain evidence="7">IBT 3081</strain>
    </source>
</reference>
<protein>
    <submittedName>
        <fullName evidence="7">Acyl-CoA N-acyltransferase</fullName>
    </submittedName>
</protein>
<evidence type="ECO:0000256" key="1">
    <source>
        <dbReference type="ARBA" id="ARBA00004123"/>
    </source>
</evidence>
<keyword evidence="8" id="KW-1185">Reference proteome</keyword>
<evidence type="ECO:0000259" key="6">
    <source>
        <dbReference type="SMART" id="SM00906"/>
    </source>
</evidence>
<keyword evidence="5" id="KW-0472">Membrane</keyword>
<dbReference type="OrthoDB" id="4898680at2759"/>
<evidence type="ECO:0000313" key="7">
    <source>
        <dbReference type="EMBL" id="KAJ5384454.1"/>
    </source>
</evidence>
<dbReference type="PANTHER" id="PTHR31001">
    <property type="entry name" value="UNCHARACTERIZED TRANSCRIPTIONAL REGULATORY PROTEIN"/>
    <property type="match status" value="1"/>
</dbReference>
<dbReference type="InterPro" id="IPR016181">
    <property type="entry name" value="Acyl_CoA_acyltransferase"/>
</dbReference>
<comment type="caution">
    <text evidence="7">The sequence shown here is derived from an EMBL/GenBank/DDBJ whole genome shotgun (WGS) entry which is preliminary data.</text>
</comment>
<evidence type="ECO:0000313" key="8">
    <source>
        <dbReference type="Proteomes" id="UP001147752"/>
    </source>
</evidence>
<dbReference type="Proteomes" id="UP001147752">
    <property type="component" value="Unassembled WGS sequence"/>
</dbReference>
<feature type="domain" description="Xylanolytic transcriptional activator regulatory" evidence="6">
    <location>
        <begin position="439"/>
        <end position="513"/>
    </location>
</feature>
<keyword evidence="2" id="KW-0805">Transcription regulation</keyword>
<accession>A0A9W9SVS5</accession>
<name>A0A9W9SVS5_9EURO</name>
<comment type="subcellular location">
    <subcellularLocation>
        <location evidence="1">Nucleus</location>
    </subcellularLocation>
</comment>
<sequence length="791" mass="89251">MGSNSKVTLFPWDPNSDVHVKCLVSQRVECSWDQEKVEPKWKKQQLKGEKCIYWIKDGMLHDTATTINAVQRQPTNESFIPIGHISLDSKNPDAEHIEFNLPAENIFWIKTFYVRQSIQGQGIGRAAMDEIEAMAVREPLLAKILMLDTVQKDDQKREDFANVTYGGVPKASLIVQFEVLGQVTYRLQTTNEECASSPGSGSLGNGRFFAPLEPPSALPGYLGSTSYSAVLTEHRSDISFEPEESTDSSAGLVVEPDRLQSGVDVLRFLYNLTVCDMLIARFYVRTLNVVVPKMVMDELLRSVRQIFDGFSSDPTAQLQELANQIFQNTSRPMQTHKSMSPEEYCSSFTGRNLRWEALGSIFTLCGMQLIITPANDPDITQGSDDPRAKDRLLEQTTVISTVCLGFCDQTSSANELLAMLQYNDAMLRTQQYGDSSYQAWCRLGDLVSTIYAAGLHLETSGSESCPFFLRQWRRRCFVAAFYMDKMIASFVGRPPLLNGRFCTLAAPLDLSDEVLIAGGDVLSKAISELDSAGWNTEGKLHLVTPTRLRFQLAIIREETLEVVLGTREQHNLIQKSEEIQAKSRAIWQSTPDQLRYDRRSKEHFYDGWLTIVYFYLDYLMTCFLLYRAVVKHTNTGQADLCDVSRRVLAIVIQINSFRTPMVDLDRHFSWIVLTYGVPSASVLLLELLRQSHEPGPHTVPLPRAELIRNLSVVISFLSWVAGPGHGNYHTCKQAEKKLSCILDQLLDPEPVQQHVVDDVTTGLDNFLNWSNYNTIWDFNTDYMPLAESFAP</sequence>
<keyword evidence="5" id="KW-1133">Transmembrane helix</keyword>
<gene>
    <name evidence="7" type="ORF">N7517_002365</name>
</gene>
<evidence type="ECO:0000256" key="5">
    <source>
        <dbReference type="SAM" id="Phobius"/>
    </source>
</evidence>
<feature type="transmembrane region" description="Helical" evidence="5">
    <location>
        <begin position="604"/>
        <end position="626"/>
    </location>
</feature>